<accession>A0A2Z4MQ09</accession>
<evidence type="ECO:0000313" key="2">
    <source>
        <dbReference type="Proteomes" id="UP000036061"/>
    </source>
</evidence>
<dbReference type="EMBL" id="CP030117">
    <property type="protein sequence ID" value="AWX58614.1"/>
    <property type="molecule type" value="Genomic_DNA"/>
</dbReference>
<dbReference type="AlphaFoldDB" id="A0A2Z4MQ09"/>
<name>A0A2Z4MQ09_BREBE</name>
<protein>
    <submittedName>
        <fullName evidence="1">Uncharacterized protein</fullName>
    </submittedName>
</protein>
<evidence type="ECO:0000313" key="1">
    <source>
        <dbReference type="EMBL" id="AWX58614.1"/>
    </source>
</evidence>
<dbReference type="Proteomes" id="UP000036061">
    <property type="component" value="Chromosome"/>
</dbReference>
<organism evidence="1 2">
    <name type="scientific">Brevibacillus brevis</name>
    <name type="common">Bacillus brevis</name>
    <dbReference type="NCBI Taxonomy" id="1393"/>
    <lineage>
        <taxon>Bacteria</taxon>
        <taxon>Bacillati</taxon>
        <taxon>Bacillota</taxon>
        <taxon>Bacilli</taxon>
        <taxon>Bacillales</taxon>
        <taxon>Paenibacillaceae</taxon>
        <taxon>Brevibacillus</taxon>
    </lineage>
</organism>
<gene>
    <name evidence="1" type="ORF">AB432_027815</name>
</gene>
<sequence>MYGIGIFRTSWVINWFLEKENEIIYPVLKEVEKQQLSFTNGLSDVHSSVIAKRKTSILPYYKYLKDINIKDCLDGVF</sequence>
<reference evidence="1 2" key="1">
    <citation type="journal article" date="2015" name="Genome Announc.">
        <title>Draft Genome Sequence of Brevibacillus brevis DZQ7, a Plant Growth-Promoting Rhizobacterium with Broad-Spectrum Antimicrobial Activity.</title>
        <authorList>
            <person name="Hou Q."/>
            <person name="Wang C."/>
            <person name="Hou X."/>
            <person name="Xia Z."/>
            <person name="Ye J."/>
            <person name="Liu K."/>
            <person name="Liu H."/>
            <person name="Wang J."/>
            <person name="Guo H."/>
            <person name="Yu X."/>
            <person name="Yang Y."/>
            <person name="Du B."/>
            <person name="Ding Y."/>
        </authorList>
    </citation>
    <scope>NUCLEOTIDE SEQUENCE [LARGE SCALE GENOMIC DNA]</scope>
    <source>
        <strain evidence="1 2">DZQ7</strain>
    </source>
</reference>
<proteinExistence type="predicted"/>